<dbReference type="Proteomes" id="UP000001555">
    <property type="component" value="Unassembled WGS sequence"/>
</dbReference>
<gene>
    <name evidence="2" type="ORF">IscW_ISCW014329</name>
</gene>
<name>B7QIX4_IXOSC</name>
<accession>B7QIX4</accession>
<feature type="transmembrane region" description="Helical" evidence="1">
    <location>
        <begin position="20"/>
        <end position="39"/>
    </location>
</feature>
<dbReference type="PROSITE" id="PS51257">
    <property type="entry name" value="PROKAR_LIPOPROTEIN"/>
    <property type="match status" value="1"/>
</dbReference>
<dbReference type="VEuPathDB" id="VectorBase:ISCI014329"/>
<evidence type="ECO:0000313" key="4">
    <source>
        <dbReference type="Proteomes" id="UP000001555"/>
    </source>
</evidence>
<protein>
    <submittedName>
        <fullName evidence="2 3">Uncharacterized protein</fullName>
    </submittedName>
</protein>
<evidence type="ECO:0000313" key="2">
    <source>
        <dbReference type="EMBL" id="EEC18796.1"/>
    </source>
</evidence>
<dbReference type="EMBL" id="ABJB010544090">
    <property type="status" value="NOT_ANNOTATED_CDS"/>
    <property type="molecule type" value="Genomic_DNA"/>
</dbReference>
<evidence type="ECO:0000313" key="3">
    <source>
        <dbReference type="EnsemblMetazoa" id="ISCW014329-PA"/>
    </source>
</evidence>
<dbReference type="HOGENOM" id="CLU_2834007_0_0_1"/>
<reference evidence="2 4" key="1">
    <citation type="submission" date="2008-03" db="EMBL/GenBank/DDBJ databases">
        <title>Annotation of Ixodes scapularis.</title>
        <authorList>
            <consortium name="Ixodes scapularis Genome Project Consortium"/>
            <person name="Caler E."/>
            <person name="Hannick L.I."/>
            <person name="Bidwell S."/>
            <person name="Joardar V."/>
            <person name="Thiagarajan M."/>
            <person name="Amedeo P."/>
            <person name="Galinsky K.J."/>
            <person name="Schobel S."/>
            <person name="Inman J."/>
            <person name="Hostetler J."/>
            <person name="Miller J."/>
            <person name="Hammond M."/>
            <person name="Megy K."/>
            <person name="Lawson D."/>
            <person name="Kodira C."/>
            <person name="Sutton G."/>
            <person name="Meyer J."/>
            <person name="Hill C.A."/>
            <person name="Birren B."/>
            <person name="Nene V."/>
            <person name="Collins F."/>
            <person name="Alarcon-Chaidez F."/>
            <person name="Wikel S."/>
            <person name="Strausberg R."/>
        </authorList>
    </citation>
    <scope>NUCLEOTIDE SEQUENCE [LARGE SCALE GENOMIC DNA]</scope>
    <source>
        <strain evidence="4">Wikel</strain>
        <strain evidence="2">Wikel colony</strain>
    </source>
</reference>
<keyword evidence="1" id="KW-0812">Transmembrane</keyword>
<dbReference type="VEuPathDB" id="VectorBase:ISCW014329"/>
<dbReference type="EMBL" id="DS948411">
    <property type="protein sequence ID" value="EEC18796.1"/>
    <property type="molecule type" value="Genomic_DNA"/>
</dbReference>
<dbReference type="PaxDb" id="6945-B7QIX4"/>
<dbReference type="InParanoid" id="B7QIX4"/>
<sequence>MLSDEWRCDPLHAHNWRRWTLAYFAVAFAVFSACIYFWVGRCDCRQRWRLALCLVAFSPAFLSFPS</sequence>
<proteinExistence type="predicted"/>
<keyword evidence="4" id="KW-1185">Reference proteome</keyword>
<dbReference type="EnsemblMetazoa" id="ISCW014329-RA">
    <property type="protein sequence ID" value="ISCW014329-PA"/>
    <property type="gene ID" value="ISCW014329"/>
</dbReference>
<keyword evidence="1" id="KW-0472">Membrane</keyword>
<evidence type="ECO:0000256" key="1">
    <source>
        <dbReference type="SAM" id="Phobius"/>
    </source>
</evidence>
<dbReference type="AlphaFoldDB" id="B7QIX4"/>
<keyword evidence="1" id="KW-1133">Transmembrane helix</keyword>
<reference evidence="3" key="2">
    <citation type="submission" date="2020-05" db="UniProtKB">
        <authorList>
            <consortium name="EnsemblMetazoa"/>
        </authorList>
    </citation>
    <scope>IDENTIFICATION</scope>
    <source>
        <strain evidence="3">wikel</strain>
    </source>
</reference>
<organism>
    <name type="scientific">Ixodes scapularis</name>
    <name type="common">Black-legged tick</name>
    <name type="synonym">Deer tick</name>
    <dbReference type="NCBI Taxonomy" id="6945"/>
    <lineage>
        <taxon>Eukaryota</taxon>
        <taxon>Metazoa</taxon>
        <taxon>Ecdysozoa</taxon>
        <taxon>Arthropoda</taxon>
        <taxon>Chelicerata</taxon>
        <taxon>Arachnida</taxon>
        <taxon>Acari</taxon>
        <taxon>Parasitiformes</taxon>
        <taxon>Ixodida</taxon>
        <taxon>Ixodoidea</taxon>
        <taxon>Ixodidae</taxon>
        <taxon>Ixodinae</taxon>
        <taxon>Ixodes</taxon>
    </lineage>
</organism>